<gene>
    <name evidence="2" type="ORF">CBRE1094_LOCUS45556</name>
</gene>
<proteinExistence type="predicted"/>
<reference evidence="2" key="1">
    <citation type="submission" date="2021-01" db="EMBL/GenBank/DDBJ databases">
        <authorList>
            <person name="Corre E."/>
            <person name="Pelletier E."/>
            <person name="Niang G."/>
            <person name="Scheremetjew M."/>
            <person name="Finn R."/>
            <person name="Kale V."/>
            <person name="Holt S."/>
            <person name="Cochrane G."/>
            <person name="Meng A."/>
            <person name="Brown T."/>
            <person name="Cohen L."/>
        </authorList>
    </citation>
    <scope>NUCLEOTIDE SEQUENCE</scope>
    <source>
        <strain evidence="2">UTEX LB 985</strain>
    </source>
</reference>
<feature type="region of interest" description="Disordered" evidence="1">
    <location>
        <begin position="179"/>
        <end position="205"/>
    </location>
</feature>
<sequence length="540" mass="58712">MRRSAVLGRFKLAYAEGAGGRAALAELEKKRPKELPKTDLVLKTFSSCGAAEQQAIWKDMVTASTGKARVQLLQTLWKNFSEGKRPELVTQLSQDMAPDRRSTYILGVTSSMLYEQRVGIIEALLRDFSAFEMSSFVDFLPYIWEGLSVQYANKILLRMSPSDRSRIVSQMVALEAARATAPDAAGSDPSDQSAKLHVSPDPSNKLPSELPGWMSLGPSASGGTNYDLATVLAISAECLELAATHFAARHGAEVEEEVLVSRASQLPWPRFVFNVLLRRCIPPPKPGLSSTQCAREALWAFLTALRTFAKSNPRAKLLARLCGVMRYEYHPARVACALRVLAFIPPGTGTSTLSLEADAWLPMQQIGDAPRDPRGLPALLRSAEMGLGAHNKVMVLIERLEAAAVEDPRPKPLAVTVINVDTALMAIIDAFDTARVKRATQLAALHEQLEVARGASALDATAFCSALRGFDATLNERAAIAVFTDCELAAAEEHLISGSSRGSKPVDGTAEDAANAKAIPRHVFIRICEEHRLRRTKETE</sequence>
<evidence type="ECO:0000313" key="2">
    <source>
        <dbReference type="EMBL" id="CAD9551167.1"/>
    </source>
</evidence>
<dbReference type="AlphaFoldDB" id="A0A7S2JL83"/>
<protein>
    <submittedName>
        <fullName evidence="2">Uncharacterized protein</fullName>
    </submittedName>
</protein>
<name>A0A7S2JL83_9EUKA</name>
<organism evidence="2">
    <name type="scientific">Haptolina brevifila</name>
    <dbReference type="NCBI Taxonomy" id="156173"/>
    <lineage>
        <taxon>Eukaryota</taxon>
        <taxon>Haptista</taxon>
        <taxon>Haptophyta</taxon>
        <taxon>Prymnesiophyceae</taxon>
        <taxon>Prymnesiales</taxon>
        <taxon>Prymnesiaceae</taxon>
        <taxon>Haptolina</taxon>
    </lineage>
</organism>
<dbReference type="EMBL" id="HBGU01083446">
    <property type="protein sequence ID" value="CAD9551167.1"/>
    <property type="molecule type" value="Transcribed_RNA"/>
</dbReference>
<evidence type="ECO:0000256" key="1">
    <source>
        <dbReference type="SAM" id="MobiDB-lite"/>
    </source>
</evidence>
<accession>A0A7S2JL83</accession>